<dbReference type="EMBL" id="QJKJ01010273">
    <property type="protein sequence ID" value="RDX74140.1"/>
    <property type="molecule type" value="Genomic_DNA"/>
</dbReference>
<name>A0A371F779_MUCPR</name>
<dbReference type="InterPro" id="IPR043502">
    <property type="entry name" value="DNA/RNA_pol_sf"/>
</dbReference>
<accession>A0A371F779</accession>
<dbReference type="PANTHER" id="PTHR33067:SF15">
    <property type="entry name" value="RNA-DIRECTED DNA POLYMERASE"/>
    <property type="match status" value="1"/>
</dbReference>
<feature type="domain" description="Reverse transcriptase" evidence="1">
    <location>
        <begin position="339"/>
        <end position="460"/>
    </location>
</feature>
<dbReference type="CDD" id="cd01647">
    <property type="entry name" value="RT_LTR"/>
    <property type="match status" value="1"/>
</dbReference>
<dbReference type="Proteomes" id="UP000257109">
    <property type="component" value="Unassembled WGS sequence"/>
</dbReference>
<dbReference type="OrthoDB" id="1165732at2759"/>
<comment type="caution">
    <text evidence="2">The sequence shown here is derived from an EMBL/GenBank/DDBJ whole genome shotgun (WGS) entry which is preliminary data.</text>
</comment>
<dbReference type="CDD" id="cd00303">
    <property type="entry name" value="retropepsin_like"/>
    <property type="match status" value="1"/>
</dbReference>
<dbReference type="PANTHER" id="PTHR33067">
    <property type="entry name" value="RNA-DIRECTED DNA POLYMERASE-RELATED"/>
    <property type="match status" value="1"/>
</dbReference>
<dbReference type="InterPro" id="IPR000477">
    <property type="entry name" value="RT_dom"/>
</dbReference>
<evidence type="ECO:0000313" key="2">
    <source>
        <dbReference type="EMBL" id="RDX74140.1"/>
    </source>
</evidence>
<dbReference type="AlphaFoldDB" id="A0A371F779"/>
<keyword evidence="3" id="KW-1185">Reference proteome</keyword>
<dbReference type="Gene3D" id="2.40.70.10">
    <property type="entry name" value="Acid Proteases"/>
    <property type="match status" value="1"/>
</dbReference>
<proteinExistence type="predicted"/>
<dbReference type="Gene3D" id="3.30.70.270">
    <property type="match status" value="2"/>
</dbReference>
<dbReference type="InterPro" id="IPR021109">
    <property type="entry name" value="Peptidase_aspartic_dom_sf"/>
</dbReference>
<dbReference type="Gene3D" id="3.10.10.10">
    <property type="entry name" value="HIV Type 1 Reverse Transcriptase, subunit A, domain 1"/>
    <property type="match status" value="1"/>
</dbReference>
<evidence type="ECO:0000313" key="3">
    <source>
        <dbReference type="Proteomes" id="UP000257109"/>
    </source>
</evidence>
<dbReference type="Pfam" id="PF00078">
    <property type="entry name" value="RVT_1"/>
    <property type="match status" value="1"/>
</dbReference>
<dbReference type="SUPFAM" id="SSF56672">
    <property type="entry name" value="DNA/RNA polymerases"/>
    <property type="match status" value="1"/>
</dbReference>
<gene>
    <name evidence="2" type="primary">pol</name>
    <name evidence="2" type="ORF">CR513_46144</name>
</gene>
<dbReference type="InterPro" id="IPR043128">
    <property type="entry name" value="Rev_trsase/Diguanyl_cyclase"/>
</dbReference>
<sequence>MSQMQLTNSGSIPSTVSARRSEIDEDLLKLFRKVEINIPFLDTIKQVPTYAKFLKELCVHKRKKKGAIETRGVASALVKHENTNVQRILPKKCQNPSIFAVACTIDSYTLTDSILDLEASINIMPTFIYRSLNLGDLEPTGMVIQLINRSVMQPLGVLKDVLVQVNELIFLVDFYVPDMEDEPSGEGSALILGRPFFLMARTKIEVHVGTLSMEFEDTFLLEVLRRHKKAIGWTLPDLSRINPSICMHKILLEKDARPVRQQQCIVNPTLLDIIKNEVTKLLVVGIIYPILDSQWDEGHQELTRRDGVGQDLEQLANVHRLQEAELSNSQGPLSTTICQPSKSHFFFLDGFFGYMQTHITPMIQHKTTFTCPFGTFAYTRMSFELYNAPSIFQRCMISIFFDLLEDCMDIFMDNFTVYAKSLEAYLDNLSKVLRRCIDSNLVLNFEKCHFMVTKGIILGHLISIRGIEVDKAKIDIIYSLPNLASVLEVRSFLVHVDFSKIALPLSKLLQKDADFVFDHPYAETFQELERRLTSTPILQAQN</sequence>
<evidence type="ECO:0000259" key="1">
    <source>
        <dbReference type="Pfam" id="PF00078"/>
    </source>
</evidence>
<organism evidence="2 3">
    <name type="scientific">Mucuna pruriens</name>
    <name type="common">Velvet bean</name>
    <name type="synonym">Dolichos pruriens</name>
    <dbReference type="NCBI Taxonomy" id="157652"/>
    <lineage>
        <taxon>Eukaryota</taxon>
        <taxon>Viridiplantae</taxon>
        <taxon>Streptophyta</taxon>
        <taxon>Embryophyta</taxon>
        <taxon>Tracheophyta</taxon>
        <taxon>Spermatophyta</taxon>
        <taxon>Magnoliopsida</taxon>
        <taxon>eudicotyledons</taxon>
        <taxon>Gunneridae</taxon>
        <taxon>Pentapetalae</taxon>
        <taxon>rosids</taxon>
        <taxon>fabids</taxon>
        <taxon>Fabales</taxon>
        <taxon>Fabaceae</taxon>
        <taxon>Papilionoideae</taxon>
        <taxon>50 kb inversion clade</taxon>
        <taxon>NPAAA clade</taxon>
        <taxon>indigoferoid/millettioid clade</taxon>
        <taxon>Phaseoleae</taxon>
        <taxon>Mucuna</taxon>
    </lineage>
</organism>
<reference evidence="2" key="1">
    <citation type="submission" date="2018-05" db="EMBL/GenBank/DDBJ databases">
        <title>Draft genome of Mucuna pruriens seed.</title>
        <authorList>
            <person name="Nnadi N.E."/>
            <person name="Vos R."/>
            <person name="Hasami M.H."/>
            <person name="Devisetty U.K."/>
            <person name="Aguiy J.C."/>
        </authorList>
    </citation>
    <scope>NUCLEOTIDE SEQUENCE [LARGE SCALE GENOMIC DNA]</scope>
    <source>
        <strain evidence="2">JCA_2017</strain>
    </source>
</reference>
<feature type="non-terminal residue" evidence="2">
    <location>
        <position position="1"/>
    </location>
</feature>
<protein>
    <submittedName>
        <fullName evidence="2">Retrovirus-related Pol polyprotein from transposon 17.6</fullName>
    </submittedName>
</protein>